<sequence>MVHDFGPKARDKVHFPNILFAFDSLNLGYLWLQFHTFP</sequence>
<reference evidence="1" key="1">
    <citation type="submission" date="2018-02" db="EMBL/GenBank/DDBJ databases">
        <title>Rhizophora mucronata_Transcriptome.</title>
        <authorList>
            <person name="Meera S.P."/>
            <person name="Sreeshan A."/>
            <person name="Augustine A."/>
        </authorList>
    </citation>
    <scope>NUCLEOTIDE SEQUENCE</scope>
    <source>
        <tissue evidence="1">Leaf</tissue>
    </source>
</reference>
<dbReference type="EMBL" id="GGEC01091893">
    <property type="protein sequence ID" value="MBX72377.1"/>
    <property type="molecule type" value="Transcribed_RNA"/>
</dbReference>
<name>A0A2P2QZJ5_RHIMU</name>
<organism evidence="1">
    <name type="scientific">Rhizophora mucronata</name>
    <name type="common">Asiatic mangrove</name>
    <dbReference type="NCBI Taxonomy" id="61149"/>
    <lineage>
        <taxon>Eukaryota</taxon>
        <taxon>Viridiplantae</taxon>
        <taxon>Streptophyta</taxon>
        <taxon>Embryophyta</taxon>
        <taxon>Tracheophyta</taxon>
        <taxon>Spermatophyta</taxon>
        <taxon>Magnoliopsida</taxon>
        <taxon>eudicotyledons</taxon>
        <taxon>Gunneridae</taxon>
        <taxon>Pentapetalae</taxon>
        <taxon>rosids</taxon>
        <taxon>fabids</taxon>
        <taxon>Malpighiales</taxon>
        <taxon>Rhizophoraceae</taxon>
        <taxon>Rhizophora</taxon>
    </lineage>
</organism>
<accession>A0A2P2QZJ5</accession>
<proteinExistence type="predicted"/>
<protein>
    <submittedName>
        <fullName evidence="1">Uncharacterized protein</fullName>
    </submittedName>
</protein>
<dbReference type="AlphaFoldDB" id="A0A2P2QZJ5"/>
<evidence type="ECO:0000313" key="1">
    <source>
        <dbReference type="EMBL" id="MBX72377.1"/>
    </source>
</evidence>